<evidence type="ECO:0000313" key="4">
    <source>
        <dbReference type="Proteomes" id="UP000439314"/>
    </source>
</evidence>
<accession>A0A6N7Q9W0</accession>
<comment type="caution">
    <text evidence="1">The sequence shown here is derived from an EMBL/GenBank/DDBJ whole genome shotgun (WGS) entry which is preliminary data.</text>
</comment>
<reference evidence="2" key="2">
    <citation type="journal article" date="2020" name="Plant Dis.">
        <title>A Grain Rot of Rice in Iran Caused by a Xanthomonas Strain Closely Related to X. sacchari.</title>
        <authorList>
            <person name="Mirghasempour S.A."/>
            <person name="Huang S."/>
            <person name="Studholme D.J."/>
            <person name="Brady C.L."/>
        </authorList>
    </citation>
    <scope>NUCLEOTIDE SEQUENCE</scope>
    <source>
        <strain evidence="2">SAM114</strain>
    </source>
</reference>
<name>A0A6N7Q9W0_9XANT</name>
<evidence type="ECO:0000313" key="3">
    <source>
        <dbReference type="Proteomes" id="UP000437931"/>
    </source>
</evidence>
<dbReference type="EMBL" id="WJPN01000010">
    <property type="protein sequence ID" value="MRH01183.1"/>
    <property type="molecule type" value="Genomic_DNA"/>
</dbReference>
<dbReference type="Proteomes" id="UP000437931">
    <property type="component" value="Unassembled WGS sequence"/>
</dbReference>
<organism evidence="1 4">
    <name type="scientific">Xanthomonas sontii</name>
    <dbReference type="NCBI Taxonomy" id="2650745"/>
    <lineage>
        <taxon>Bacteria</taxon>
        <taxon>Pseudomonadati</taxon>
        <taxon>Pseudomonadota</taxon>
        <taxon>Gammaproteobacteria</taxon>
        <taxon>Lysobacterales</taxon>
        <taxon>Lysobacteraceae</taxon>
        <taxon>Xanthomonas</taxon>
    </lineage>
</organism>
<dbReference type="RefSeq" id="WP_153751742.1">
    <property type="nucleotide sequence ID" value="NZ_WJPM01000009.1"/>
</dbReference>
<protein>
    <submittedName>
        <fullName evidence="1">Uncharacterized protein</fullName>
    </submittedName>
</protein>
<evidence type="ECO:0000313" key="1">
    <source>
        <dbReference type="EMBL" id="MRH01183.1"/>
    </source>
</evidence>
<keyword evidence="3" id="KW-1185">Reference proteome</keyword>
<reference evidence="3 4" key="1">
    <citation type="submission" date="2019-11" db="EMBL/GenBank/DDBJ databases">
        <title>First report of rice panicle blight caused by Xanthomonas sp. in Iran.</title>
        <authorList>
            <person name="Mirghasempour S.A."/>
            <person name="Huang S."/>
            <person name="Brady C.L."/>
            <person name="Studholme D.J."/>
        </authorList>
    </citation>
    <scope>NUCLEOTIDE SEQUENCE [LARGE SCALE GENOMIC DNA]</scope>
    <source>
        <strain evidence="1 4">ASD011</strain>
        <strain evidence="3">SAM114</strain>
    </source>
</reference>
<gene>
    <name evidence="1" type="ORF">GIY21_12885</name>
    <name evidence="2" type="ORF">GIY22_12165</name>
</gene>
<dbReference type="Proteomes" id="UP000439314">
    <property type="component" value="Unassembled WGS sequence"/>
</dbReference>
<proteinExistence type="predicted"/>
<sequence>MDDSEEHPSREEFLDLLWSEIINSPMQEVWIDTEINTSQKQPNGPFGDVGPALERLLSLGASGRDLSLIYRMASYEAVFDTLYKMADPGIKPDDAAMLFEDLLGSDPSGLDAGPGSAPEKNS</sequence>
<dbReference type="EMBL" id="WJPM01000009">
    <property type="protein sequence ID" value="MRH75380.1"/>
    <property type="molecule type" value="Genomic_DNA"/>
</dbReference>
<dbReference type="AlphaFoldDB" id="A0A6N7Q9W0"/>
<evidence type="ECO:0000313" key="2">
    <source>
        <dbReference type="EMBL" id="MRH75380.1"/>
    </source>
</evidence>